<gene>
    <name evidence="11 13 14" type="ORF">SRAE_X000162700</name>
</gene>
<reference evidence="11" key="2">
    <citation type="submission" date="2014-09" db="EMBL/GenBank/DDBJ databases">
        <authorList>
            <person name="Aslett A.Martin."/>
        </authorList>
    </citation>
    <scope>NUCLEOTIDE SEQUENCE</scope>
    <source>
        <strain evidence="11">ED321 Heterogonic</strain>
    </source>
</reference>
<dbReference type="EMBL" id="LN609396">
    <property type="protein sequence ID" value="CEF59883.1"/>
    <property type="molecule type" value="Genomic_DNA"/>
</dbReference>
<reference evidence="12" key="1">
    <citation type="submission" date="2014-09" db="EMBL/GenBank/DDBJ databases">
        <authorList>
            <person name="Martin A.A."/>
        </authorList>
    </citation>
    <scope>NUCLEOTIDE SEQUENCE</scope>
    <source>
        <strain evidence="12">ED321</strain>
    </source>
</reference>
<protein>
    <submittedName>
        <fullName evidence="11">G protein-coupled receptor, rhodopsin-like family and GPCR, rhodopsin-like, 7TM domain-containing protein</fullName>
    </submittedName>
</protein>
<feature type="transmembrane region" description="Helical" evidence="9">
    <location>
        <begin position="87"/>
        <end position="108"/>
    </location>
</feature>
<dbReference type="AlphaFoldDB" id="A0A090KQR4"/>
<dbReference type="RefSeq" id="XP_024499094.1">
    <property type="nucleotide sequence ID" value="XM_024651096.1"/>
</dbReference>
<dbReference type="OMA" id="CIPLAIM"/>
<dbReference type="SUPFAM" id="SSF81321">
    <property type="entry name" value="Family A G protein-coupled receptor-like"/>
    <property type="match status" value="1"/>
</dbReference>
<keyword evidence="12" id="KW-1185">Reference proteome</keyword>
<dbReference type="InterPro" id="IPR017452">
    <property type="entry name" value="GPCR_Rhodpsn_7TM"/>
</dbReference>
<keyword evidence="7 8" id="KW-0807">Transducer</keyword>
<dbReference type="OrthoDB" id="5781782at2759"/>
<dbReference type="GeneID" id="36384694"/>
<dbReference type="CTD" id="36384694"/>
<evidence type="ECO:0000256" key="6">
    <source>
        <dbReference type="ARBA" id="ARBA00023170"/>
    </source>
</evidence>
<keyword evidence="6 8" id="KW-0675">Receptor</keyword>
<dbReference type="WBParaSite" id="SRAE_X000162700.1">
    <property type="protein sequence ID" value="SRAE_X000162700.1"/>
    <property type="gene ID" value="WBGene00267200"/>
</dbReference>
<comment type="subcellular location">
    <subcellularLocation>
        <location evidence="1">Membrane</location>
        <topology evidence="1">Multi-pass membrane protein</topology>
    </subcellularLocation>
</comment>
<dbReference type="Gene3D" id="1.20.1070.10">
    <property type="entry name" value="Rhodopsin 7-helix transmembrane proteins"/>
    <property type="match status" value="1"/>
</dbReference>
<accession>A0A090KQR4</accession>
<keyword evidence="3 9" id="KW-1133">Transmembrane helix</keyword>
<evidence type="ECO:0000256" key="4">
    <source>
        <dbReference type="ARBA" id="ARBA00023040"/>
    </source>
</evidence>
<keyword evidence="4 8" id="KW-0297">G-protein coupled receptor</keyword>
<keyword evidence="5 9" id="KW-0472">Membrane</keyword>
<dbReference type="WormBase" id="SRAE_X000162700">
    <property type="protein sequence ID" value="SRP06003"/>
    <property type="gene ID" value="WBGene00267200"/>
</dbReference>
<evidence type="ECO:0000313" key="11">
    <source>
        <dbReference type="EMBL" id="CEF59883.1"/>
    </source>
</evidence>
<dbReference type="Pfam" id="PF00001">
    <property type="entry name" value="7tm_1"/>
    <property type="match status" value="1"/>
</dbReference>
<evidence type="ECO:0000256" key="7">
    <source>
        <dbReference type="ARBA" id="ARBA00023224"/>
    </source>
</evidence>
<feature type="transmembrane region" description="Helical" evidence="9">
    <location>
        <begin position="315"/>
        <end position="335"/>
    </location>
</feature>
<evidence type="ECO:0000259" key="10">
    <source>
        <dbReference type="PROSITE" id="PS50262"/>
    </source>
</evidence>
<dbReference type="GO" id="GO:0004930">
    <property type="term" value="F:G protein-coupled receptor activity"/>
    <property type="evidence" value="ECO:0007669"/>
    <property type="project" value="UniProtKB-KW"/>
</dbReference>
<feature type="transmembrane region" description="Helical" evidence="9">
    <location>
        <begin position="232"/>
        <end position="254"/>
    </location>
</feature>
<feature type="transmembrane region" description="Helical" evidence="9">
    <location>
        <begin position="128"/>
        <end position="152"/>
    </location>
</feature>
<dbReference type="PANTHER" id="PTHR45695:SF9">
    <property type="entry name" value="LEUCOKININ RECEPTOR"/>
    <property type="match status" value="1"/>
</dbReference>
<evidence type="ECO:0000313" key="14">
    <source>
        <dbReference type="WormBase" id="SRAE_X000162700"/>
    </source>
</evidence>
<evidence type="ECO:0000256" key="2">
    <source>
        <dbReference type="ARBA" id="ARBA00022692"/>
    </source>
</evidence>
<dbReference type="PROSITE" id="PS50262">
    <property type="entry name" value="G_PROTEIN_RECEP_F1_2"/>
    <property type="match status" value="1"/>
</dbReference>
<dbReference type="Proteomes" id="UP000035682">
    <property type="component" value="Unplaced"/>
</dbReference>
<dbReference type="PANTHER" id="PTHR45695">
    <property type="entry name" value="LEUCOKININ RECEPTOR-RELATED"/>
    <property type="match status" value="1"/>
</dbReference>
<evidence type="ECO:0000313" key="12">
    <source>
        <dbReference type="Proteomes" id="UP000035682"/>
    </source>
</evidence>
<comment type="similarity">
    <text evidence="8">Belongs to the G-protein coupled receptor 1 family.</text>
</comment>
<feature type="domain" description="G-protein coupled receptors family 1 profile" evidence="10">
    <location>
        <begin position="66"/>
        <end position="333"/>
    </location>
</feature>
<dbReference type="PRINTS" id="PR00237">
    <property type="entry name" value="GPCRRHODOPSN"/>
</dbReference>
<evidence type="ECO:0000256" key="5">
    <source>
        <dbReference type="ARBA" id="ARBA00023136"/>
    </source>
</evidence>
<feature type="transmembrane region" description="Helical" evidence="9">
    <location>
        <begin position="164"/>
        <end position="185"/>
    </location>
</feature>
<organism evidence="11">
    <name type="scientific">Strongyloides ratti</name>
    <name type="common">Parasitic roundworm</name>
    <dbReference type="NCBI Taxonomy" id="34506"/>
    <lineage>
        <taxon>Eukaryota</taxon>
        <taxon>Metazoa</taxon>
        <taxon>Ecdysozoa</taxon>
        <taxon>Nematoda</taxon>
        <taxon>Chromadorea</taxon>
        <taxon>Rhabditida</taxon>
        <taxon>Tylenchina</taxon>
        <taxon>Panagrolaimomorpha</taxon>
        <taxon>Strongyloidoidea</taxon>
        <taxon>Strongyloididae</taxon>
        <taxon>Strongyloides</taxon>
    </lineage>
</organism>
<dbReference type="InterPro" id="IPR000276">
    <property type="entry name" value="GPCR_Rhodpsn"/>
</dbReference>
<evidence type="ECO:0000256" key="3">
    <source>
        <dbReference type="ARBA" id="ARBA00022989"/>
    </source>
</evidence>
<dbReference type="PROSITE" id="PS00237">
    <property type="entry name" value="G_PROTEIN_RECEP_F1_1"/>
    <property type="match status" value="1"/>
</dbReference>
<evidence type="ECO:0000256" key="9">
    <source>
        <dbReference type="SAM" id="Phobius"/>
    </source>
</evidence>
<evidence type="ECO:0000256" key="8">
    <source>
        <dbReference type="RuleBase" id="RU000688"/>
    </source>
</evidence>
<evidence type="ECO:0000313" key="13">
    <source>
        <dbReference type="WBParaSite" id="SRAE_X000162700.1"/>
    </source>
</evidence>
<reference evidence="13" key="3">
    <citation type="submission" date="2020-12" db="UniProtKB">
        <authorList>
            <consortium name="WormBaseParasite"/>
        </authorList>
    </citation>
    <scope>IDENTIFICATION</scope>
</reference>
<feature type="transmembrane region" description="Helical" evidence="9">
    <location>
        <begin position="54"/>
        <end position="75"/>
    </location>
</feature>
<name>A0A090KQR4_STRRB</name>
<feature type="transmembrane region" description="Helical" evidence="9">
    <location>
        <begin position="275"/>
        <end position="295"/>
    </location>
</feature>
<dbReference type="GO" id="GO:0005886">
    <property type="term" value="C:plasma membrane"/>
    <property type="evidence" value="ECO:0007669"/>
    <property type="project" value="TreeGrafter"/>
</dbReference>
<proteinExistence type="inferred from homology"/>
<keyword evidence="2 8" id="KW-0812">Transmembrane</keyword>
<evidence type="ECO:0000256" key="1">
    <source>
        <dbReference type="ARBA" id="ARBA00004141"/>
    </source>
</evidence>
<dbReference type="CDD" id="cd00637">
    <property type="entry name" value="7tm_classA_rhodopsin-like"/>
    <property type="match status" value="1"/>
</dbReference>
<sequence length="424" mass="48581">MTKIFPSIGEEDYGHFKMLDNKELEKALGIMNNFLDNNDINTSQNSGFTIFTTLLYAILALLGFIGNLIFCLVIWKSEKLHTVTHMLMTNLAVCNLLFVLFHPPFFVTTYILQKNWIFGNLLCKASNSIVYITATGSFYFMSLVAIDRWLAIFCRRARLDRRRCFLLTIIVWLIAIGVSFPYLYYSAPVKVGDVGFLDILPKTYEQDIGSVKIQCAIDCQDCHRTLQLVTIVAQYCIPLAIMIPSYSHLAIYLWKRPTIGIQTKERCKKAQIRRRRLLITLLAIVGSLIICWSPLFSVGVLHSYNIIKNDSLSLYIYTSMVALFGVFLTPCFYLLNDGFRQQTLLFLPCLFPRNKESKKQCSATPCEHSHLEKHPKLKDSFNDDDTTRPAITPLLRNYSHSSRLNVCDTYNSFKNSNDDKLSVV</sequence>